<evidence type="ECO:0000256" key="2">
    <source>
        <dbReference type="ARBA" id="ARBA00023004"/>
    </source>
</evidence>
<evidence type="ECO:0000313" key="8">
    <source>
        <dbReference type="Proteomes" id="UP001156831"/>
    </source>
</evidence>
<dbReference type="InterPro" id="IPR024775">
    <property type="entry name" value="DinB-like"/>
</dbReference>
<comment type="pathway">
    <text evidence="3">Amino-acid biosynthesis; ergothioneine biosynthesis.</text>
</comment>
<dbReference type="Gene3D" id="3.90.1580.10">
    <property type="entry name" value="paralog of FGE (formylglycine-generating enzyme)"/>
    <property type="match status" value="1"/>
</dbReference>
<dbReference type="SUPFAM" id="SSF56436">
    <property type="entry name" value="C-type lectin-like"/>
    <property type="match status" value="1"/>
</dbReference>
<dbReference type="InterPro" id="IPR017806">
    <property type="entry name" value="EgtB"/>
</dbReference>
<feature type="domain" description="Sulfatase-modifying factor enzyme-like" evidence="5">
    <location>
        <begin position="349"/>
        <end position="429"/>
    </location>
</feature>
<evidence type="ECO:0000259" key="5">
    <source>
        <dbReference type="Pfam" id="PF03781"/>
    </source>
</evidence>
<proteinExistence type="predicted"/>
<dbReference type="Pfam" id="PF03781">
    <property type="entry name" value="FGE-sulfatase"/>
    <property type="match status" value="2"/>
</dbReference>
<dbReference type="NCBIfam" id="TIGR03440">
    <property type="entry name" value="egtB_TIGR03440"/>
    <property type="match status" value="1"/>
</dbReference>
<dbReference type="InterPro" id="IPR042095">
    <property type="entry name" value="SUMF_sf"/>
</dbReference>
<keyword evidence="1" id="KW-0560">Oxidoreductase</keyword>
<dbReference type="PANTHER" id="PTHR23150">
    <property type="entry name" value="SULFATASE MODIFYING FACTOR 1, 2"/>
    <property type="match status" value="1"/>
</dbReference>
<evidence type="ECO:0000256" key="1">
    <source>
        <dbReference type="ARBA" id="ARBA00023002"/>
    </source>
</evidence>
<evidence type="ECO:0000259" key="6">
    <source>
        <dbReference type="Pfam" id="PF12867"/>
    </source>
</evidence>
<dbReference type="InterPro" id="IPR034660">
    <property type="entry name" value="DinB/YfiT-like"/>
</dbReference>
<dbReference type="Pfam" id="PF12867">
    <property type="entry name" value="DinB_2"/>
    <property type="match status" value="1"/>
</dbReference>
<organism evidence="7 8">
    <name type="scientific">Luteimonas rhizosphaericola</name>
    <dbReference type="NCBI Taxonomy" id="3042024"/>
    <lineage>
        <taxon>Bacteria</taxon>
        <taxon>Pseudomonadati</taxon>
        <taxon>Pseudomonadota</taxon>
        <taxon>Gammaproteobacteria</taxon>
        <taxon>Lysobacterales</taxon>
        <taxon>Lysobacteraceae</taxon>
        <taxon>Luteimonas</taxon>
    </lineage>
</organism>
<dbReference type="EMBL" id="JARXRN010000028">
    <property type="protein sequence ID" value="MDH5831549.1"/>
    <property type="molecule type" value="Genomic_DNA"/>
</dbReference>
<reference evidence="7 8" key="1">
    <citation type="submission" date="2023-04" db="EMBL/GenBank/DDBJ databases">
        <title>Luteimonas sp. M1R5S18.</title>
        <authorList>
            <person name="Sun J.-Q."/>
        </authorList>
    </citation>
    <scope>NUCLEOTIDE SEQUENCE [LARGE SCALE GENOMIC DNA]</scope>
    <source>
        <strain evidence="7 8">M1R5S18</strain>
    </source>
</reference>
<keyword evidence="8" id="KW-1185">Reference proteome</keyword>
<feature type="domain" description="DinB-like" evidence="6">
    <location>
        <begin position="30"/>
        <end position="162"/>
    </location>
</feature>
<feature type="region of interest" description="Disordered" evidence="4">
    <location>
        <begin position="1"/>
        <end position="20"/>
    </location>
</feature>
<evidence type="ECO:0000313" key="7">
    <source>
        <dbReference type="EMBL" id="MDH5831549.1"/>
    </source>
</evidence>
<name>A0ABT6JLJ2_9GAMM</name>
<dbReference type="InterPro" id="IPR016187">
    <property type="entry name" value="CTDL_fold"/>
</dbReference>
<dbReference type="PANTHER" id="PTHR23150:SF36">
    <property type="entry name" value="HERCYNINE OXYGENASE"/>
    <property type="match status" value="1"/>
</dbReference>
<feature type="domain" description="Sulfatase-modifying factor enzyme-like" evidence="5">
    <location>
        <begin position="215"/>
        <end position="342"/>
    </location>
</feature>
<feature type="compositionally biased region" description="Basic and acidic residues" evidence="4">
    <location>
        <begin position="1"/>
        <end position="16"/>
    </location>
</feature>
<dbReference type="Gene3D" id="1.20.120.450">
    <property type="entry name" value="dinb family like domain"/>
    <property type="match status" value="1"/>
</dbReference>
<evidence type="ECO:0000256" key="3">
    <source>
        <dbReference type="ARBA" id="ARBA00037882"/>
    </source>
</evidence>
<dbReference type="InterPro" id="IPR051043">
    <property type="entry name" value="Sulfatase_Mod_Factor_Kinase"/>
</dbReference>
<comment type="caution">
    <text evidence="7">The sequence shown here is derived from an EMBL/GenBank/DDBJ whole genome shotgun (WGS) entry which is preliminary data.</text>
</comment>
<evidence type="ECO:0000256" key="4">
    <source>
        <dbReference type="SAM" id="MobiDB-lite"/>
    </source>
</evidence>
<dbReference type="InterPro" id="IPR005532">
    <property type="entry name" value="SUMF_dom"/>
</dbReference>
<dbReference type="RefSeq" id="WP_280602512.1">
    <property type="nucleotide sequence ID" value="NZ_JARXRN010000028.1"/>
</dbReference>
<accession>A0ABT6JLJ2</accession>
<protein>
    <submittedName>
        <fullName evidence="7">Ergothioneine biosynthesis protein EgtB</fullName>
    </submittedName>
</protein>
<sequence length="432" mass="47769">MDHDAVARRGFSDPHDAAAGAEPHGLVERFHAVRRQTLALAAPLSAEDAAVQSMPDASPVKWHLAHTTWFFDRFVLQPLAGARSPHPEWDALFNSYYESVGPRHPRPQRGLLTRPSLDEVLGYRAAIDARLGDALARGTFDRDGLRIVELGLQHEQQHQELILTDLKHAFSLNPLLPAYHVHAPPRSLAGPLEWIGFDEAVVEIGAPVWPAHDAFAFDLESPRHRVLTGAFALASRPVTAGEYRQFIADGGYRTHAHWLSEGWAWVQAGQRARPLHWIDDAHHFTLAGAQPIDPDAPVVHLSYYEADAYARWAGARLPTEFEWERAAAGQPVRGNFADAGHLHPRGSDGTGLRQLFGDVWEWTSSAYGAYPGFRPMPGALGEYNGKFMCSQQVLRGGSCATPASHVRATYRNFFPPSAQWQFAGLRLAKDPA</sequence>
<gene>
    <name evidence="7" type="primary">egtB</name>
    <name evidence="7" type="ORF">QFW80_13585</name>
</gene>
<keyword evidence="2" id="KW-0408">Iron</keyword>
<dbReference type="SUPFAM" id="SSF109854">
    <property type="entry name" value="DinB/YfiT-like putative metalloenzymes"/>
    <property type="match status" value="1"/>
</dbReference>
<dbReference type="Proteomes" id="UP001156831">
    <property type="component" value="Unassembled WGS sequence"/>
</dbReference>